<gene>
    <name evidence="2" type="ORF">X975_12614</name>
</gene>
<reference evidence="2 3" key="1">
    <citation type="submission" date="2013-11" db="EMBL/GenBank/DDBJ databases">
        <title>Genome sequencing of Stegodyphus mimosarum.</title>
        <authorList>
            <person name="Bechsgaard J."/>
        </authorList>
    </citation>
    <scope>NUCLEOTIDE SEQUENCE [LARGE SCALE GENOMIC DNA]</scope>
</reference>
<name>A0A087V0Q0_STEMI</name>
<evidence type="ECO:0000256" key="1">
    <source>
        <dbReference type="SAM" id="Phobius"/>
    </source>
</evidence>
<organism evidence="2 3">
    <name type="scientific">Stegodyphus mimosarum</name>
    <name type="common">African social velvet spider</name>
    <dbReference type="NCBI Taxonomy" id="407821"/>
    <lineage>
        <taxon>Eukaryota</taxon>
        <taxon>Metazoa</taxon>
        <taxon>Ecdysozoa</taxon>
        <taxon>Arthropoda</taxon>
        <taxon>Chelicerata</taxon>
        <taxon>Arachnida</taxon>
        <taxon>Araneae</taxon>
        <taxon>Araneomorphae</taxon>
        <taxon>Entelegynae</taxon>
        <taxon>Eresoidea</taxon>
        <taxon>Eresidae</taxon>
        <taxon>Stegodyphus</taxon>
    </lineage>
</organism>
<evidence type="ECO:0000313" key="3">
    <source>
        <dbReference type="Proteomes" id="UP000054359"/>
    </source>
</evidence>
<accession>A0A087V0Q0</accession>
<feature type="non-terminal residue" evidence="2">
    <location>
        <position position="41"/>
    </location>
</feature>
<dbReference type="AlphaFoldDB" id="A0A087V0Q0"/>
<feature type="transmembrane region" description="Helical" evidence="1">
    <location>
        <begin position="6"/>
        <end position="26"/>
    </location>
</feature>
<dbReference type="Proteomes" id="UP000054359">
    <property type="component" value="Unassembled WGS sequence"/>
</dbReference>
<protein>
    <submittedName>
        <fullName evidence="2">Uncharacterized protein</fullName>
    </submittedName>
</protein>
<evidence type="ECO:0000313" key="2">
    <source>
        <dbReference type="EMBL" id="KFM83189.1"/>
    </source>
</evidence>
<dbReference type="EMBL" id="KL813988">
    <property type="protein sequence ID" value="KFM83189.1"/>
    <property type="molecule type" value="Genomic_DNA"/>
</dbReference>
<keyword evidence="1" id="KW-1133">Transmembrane helix</keyword>
<proteinExistence type="predicted"/>
<keyword evidence="1" id="KW-0472">Membrane</keyword>
<keyword evidence="1" id="KW-0812">Transmembrane</keyword>
<sequence>MISLTLFIFFCSIFFLLIFIQIFSLMTNICFSPKVEVGNII</sequence>
<keyword evidence="3" id="KW-1185">Reference proteome</keyword>